<dbReference type="Gene3D" id="3.40.50.1820">
    <property type="entry name" value="alpha/beta hydrolase"/>
    <property type="match status" value="1"/>
</dbReference>
<dbReference type="PANTHER" id="PTHR43798">
    <property type="entry name" value="MONOACYLGLYCEROL LIPASE"/>
    <property type="match status" value="1"/>
</dbReference>
<gene>
    <name evidence="3" type="ORF">SAMN05444171_3909</name>
</gene>
<dbReference type="InterPro" id="IPR000073">
    <property type="entry name" value="AB_hydrolase_1"/>
</dbReference>
<evidence type="ECO:0000313" key="3">
    <source>
        <dbReference type="EMBL" id="SED36250.1"/>
    </source>
</evidence>
<dbReference type="PRINTS" id="PR00412">
    <property type="entry name" value="EPOXHYDRLASE"/>
</dbReference>
<dbReference type="SUPFAM" id="SSF53474">
    <property type="entry name" value="alpha/beta-Hydrolases"/>
    <property type="match status" value="1"/>
</dbReference>
<evidence type="ECO:0000259" key="2">
    <source>
        <dbReference type="Pfam" id="PF00561"/>
    </source>
</evidence>
<feature type="signal peptide" evidence="1">
    <location>
        <begin position="1"/>
        <end position="25"/>
    </location>
</feature>
<dbReference type="InterPro" id="IPR029058">
    <property type="entry name" value="AB_hydrolase_fold"/>
</dbReference>
<accession>A0A1M7A690</accession>
<dbReference type="Proteomes" id="UP000183208">
    <property type="component" value="Unassembled WGS sequence"/>
</dbReference>
<reference evidence="3 4" key="1">
    <citation type="submission" date="2016-10" db="EMBL/GenBank/DDBJ databases">
        <authorList>
            <person name="de Groot N.N."/>
        </authorList>
    </citation>
    <scope>NUCLEOTIDE SEQUENCE [LARGE SCALE GENOMIC DNA]</scope>
    <source>
        <strain evidence="3 4">GAS522</strain>
    </source>
</reference>
<dbReference type="AlphaFoldDB" id="A0A1M7A690"/>
<dbReference type="Pfam" id="PF00561">
    <property type="entry name" value="Abhydrolase_1"/>
    <property type="match status" value="1"/>
</dbReference>
<dbReference type="PRINTS" id="PR00111">
    <property type="entry name" value="ABHYDROLASE"/>
</dbReference>
<dbReference type="GO" id="GO:0047372">
    <property type="term" value="F:monoacylglycerol lipase activity"/>
    <property type="evidence" value="ECO:0007669"/>
    <property type="project" value="TreeGrafter"/>
</dbReference>
<dbReference type="PANTHER" id="PTHR43798:SF33">
    <property type="entry name" value="HYDROLASE, PUTATIVE (AFU_ORTHOLOGUE AFUA_2G14860)-RELATED"/>
    <property type="match status" value="1"/>
</dbReference>
<evidence type="ECO:0000256" key="1">
    <source>
        <dbReference type="SAM" id="SignalP"/>
    </source>
</evidence>
<dbReference type="RefSeq" id="WP_074822185.1">
    <property type="nucleotide sequence ID" value="NZ_FNTI01000001.1"/>
</dbReference>
<sequence>MTFRIRTIFAGVALSAAMVAGPLAAQQPTGATSAYGPELEGFDYPYPLQHFAFTSQRQSLQMAYLDVRPDRPNGRTAVLLHGKNFCAATWEPTIKDLVAAGYRVIAPDQIGFCKSSKPAAYQFTFKQLAGNTHELLASLGIEKPVVIGHSTGGMLAAHYSLIYPQDVSHLVLVNPVGLEDWSAKGVPPISVDQWYARELKTNADGIRAYEKSTYYAGKWEDRYERAVDMLAGLNRGPGKEAVAWDSALIYDMIMTQPVLYRFGEISVPTLLMIGQKDTTAIAKDFAPPELRPKLGNYPELGKAAAKAIPGAKLIEFPDYGHAPQMTDPEGFDKALIAGISKS</sequence>
<dbReference type="InterPro" id="IPR000639">
    <property type="entry name" value="Epox_hydrolase-like"/>
</dbReference>
<evidence type="ECO:0000313" key="4">
    <source>
        <dbReference type="Proteomes" id="UP000183208"/>
    </source>
</evidence>
<feature type="domain" description="AB hydrolase-1" evidence="2">
    <location>
        <begin position="78"/>
        <end position="328"/>
    </location>
</feature>
<proteinExistence type="predicted"/>
<keyword evidence="1" id="KW-0732">Signal</keyword>
<dbReference type="InterPro" id="IPR050266">
    <property type="entry name" value="AB_hydrolase_sf"/>
</dbReference>
<name>A0A1M7A690_9BRAD</name>
<dbReference type="EMBL" id="FNTI01000001">
    <property type="protein sequence ID" value="SED36250.1"/>
    <property type="molecule type" value="Genomic_DNA"/>
</dbReference>
<dbReference type="GO" id="GO:0046464">
    <property type="term" value="P:acylglycerol catabolic process"/>
    <property type="evidence" value="ECO:0007669"/>
    <property type="project" value="TreeGrafter"/>
</dbReference>
<dbReference type="GO" id="GO:0016020">
    <property type="term" value="C:membrane"/>
    <property type="evidence" value="ECO:0007669"/>
    <property type="project" value="TreeGrafter"/>
</dbReference>
<feature type="chain" id="PRO_5030031684" evidence="1">
    <location>
        <begin position="26"/>
        <end position="342"/>
    </location>
</feature>
<organism evidence="3 4">
    <name type="scientific">Bradyrhizobium lablabi</name>
    <dbReference type="NCBI Taxonomy" id="722472"/>
    <lineage>
        <taxon>Bacteria</taxon>
        <taxon>Pseudomonadati</taxon>
        <taxon>Pseudomonadota</taxon>
        <taxon>Alphaproteobacteria</taxon>
        <taxon>Hyphomicrobiales</taxon>
        <taxon>Nitrobacteraceae</taxon>
        <taxon>Bradyrhizobium</taxon>
    </lineage>
</organism>
<protein>
    <submittedName>
        <fullName evidence="3">Pimeloyl-ACP methyl ester carboxylesterase</fullName>
    </submittedName>
</protein>